<evidence type="ECO:0000313" key="11">
    <source>
        <dbReference type="Proteomes" id="UP000187209"/>
    </source>
</evidence>
<keyword evidence="5" id="KW-0521">NADP</keyword>
<dbReference type="GO" id="GO:0010181">
    <property type="term" value="F:FMN binding"/>
    <property type="evidence" value="ECO:0007669"/>
    <property type="project" value="InterPro"/>
</dbReference>
<evidence type="ECO:0000256" key="8">
    <source>
        <dbReference type="SAM" id="SignalP"/>
    </source>
</evidence>
<dbReference type="SUPFAM" id="SSF52218">
    <property type="entry name" value="Flavoproteins"/>
    <property type="match status" value="1"/>
</dbReference>
<dbReference type="GO" id="GO:0050660">
    <property type="term" value="F:flavin adenine dinucleotide binding"/>
    <property type="evidence" value="ECO:0007669"/>
    <property type="project" value="TreeGrafter"/>
</dbReference>
<dbReference type="Pfam" id="PF00667">
    <property type="entry name" value="FAD_binding_1"/>
    <property type="match status" value="1"/>
</dbReference>
<dbReference type="PANTHER" id="PTHR19384">
    <property type="entry name" value="NITRIC OXIDE SYNTHASE-RELATED"/>
    <property type="match status" value="1"/>
</dbReference>
<keyword evidence="3" id="KW-0285">Flavoprotein</keyword>
<keyword evidence="6" id="KW-0560">Oxidoreductase</keyword>
<dbReference type="GO" id="GO:0005829">
    <property type="term" value="C:cytosol"/>
    <property type="evidence" value="ECO:0007669"/>
    <property type="project" value="TreeGrafter"/>
</dbReference>
<feature type="domain" description="Flavodoxin-like" evidence="9">
    <location>
        <begin position="35"/>
        <end position="173"/>
    </location>
</feature>
<evidence type="ECO:0000313" key="10">
    <source>
        <dbReference type="EMBL" id="OMJ76619.1"/>
    </source>
</evidence>
<dbReference type="SUPFAM" id="SSF63380">
    <property type="entry name" value="Riboflavin synthase domain-like"/>
    <property type="match status" value="1"/>
</dbReference>
<evidence type="ECO:0000256" key="1">
    <source>
        <dbReference type="ARBA" id="ARBA00001917"/>
    </source>
</evidence>
<dbReference type="AlphaFoldDB" id="A0A1R2BIP8"/>
<keyword evidence="8" id="KW-0732">Signal</keyword>
<dbReference type="Gene3D" id="3.40.50.80">
    <property type="entry name" value="Nucleotide-binding domain of ferredoxin-NADP reductase (FNR) module"/>
    <property type="match status" value="1"/>
</dbReference>
<protein>
    <recommendedName>
        <fullName evidence="7">NADPH--hemoprotein reductase</fullName>
        <ecNumber evidence="7">1.6.2.4</ecNumber>
    </recommendedName>
</protein>
<dbReference type="Gene3D" id="3.40.50.360">
    <property type="match status" value="1"/>
</dbReference>
<dbReference type="InterPro" id="IPR008254">
    <property type="entry name" value="Flavodoxin/NO_synth"/>
</dbReference>
<reference evidence="10 11" key="1">
    <citation type="submission" date="2016-11" db="EMBL/GenBank/DDBJ databases">
        <title>The macronuclear genome of Stentor coeruleus: a giant cell with tiny introns.</title>
        <authorList>
            <person name="Slabodnick M."/>
            <person name="Ruby J.G."/>
            <person name="Reiff S.B."/>
            <person name="Swart E.C."/>
            <person name="Gosai S."/>
            <person name="Prabakaran S."/>
            <person name="Witkowska E."/>
            <person name="Larue G.E."/>
            <person name="Fisher S."/>
            <person name="Freeman R.M."/>
            <person name="Gunawardena J."/>
            <person name="Chu W."/>
            <person name="Stover N.A."/>
            <person name="Gregory B.D."/>
            <person name="Nowacki M."/>
            <person name="Derisi J."/>
            <person name="Roy S.W."/>
            <person name="Marshall W.F."/>
            <person name="Sood P."/>
        </authorList>
    </citation>
    <scope>NUCLEOTIDE SEQUENCE [LARGE SCALE GENOMIC DNA]</scope>
    <source>
        <strain evidence="10">WM001</strain>
    </source>
</reference>
<dbReference type="Pfam" id="PF00258">
    <property type="entry name" value="Flavodoxin_1"/>
    <property type="match status" value="1"/>
</dbReference>
<dbReference type="InterPro" id="IPR029039">
    <property type="entry name" value="Flavoprotein-like_sf"/>
</dbReference>
<dbReference type="PROSITE" id="PS50902">
    <property type="entry name" value="FLAVODOXIN_LIKE"/>
    <property type="match status" value="1"/>
</dbReference>
<dbReference type="Gene3D" id="1.20.990.10">
    <property type="entry name" value="NADPH-cytochrome p450 Reductase, Chain A, domain 3"/>
    <property type="match status" value="1"/>
</dbReference>
<dbReference type="Proteomes" id="UP000187209">
    <property type="component" value="Unassembled WGS sequence"/>
</dbReference>
<feature type="chain" id="PRO_5012503590" description="NADPH--hemoprotein reductase" evidence="8">
    <location>
        <begin position="18"/>
        <end position="578"/>
    </location>
</feature>
<evidence type="ECO:0000256" key="7">
    <source>
        <dbReference type="ARBA" id="ARBA00023797"/>
    </source>
</evidence>
<evidence type="ECO:0000256" key="5">
    <source>
        <dbReference type="ARBA" id="ARBA00022857"/>
    </source>
</evidence>
<comment type="cofactor">
    <cofactor evidence="2">
        <name>FAD</name>
        <dbReference type="ChEBI" id="CHEBI:57692"/>
    </cofactor>
</comment>
<dbReference type="InterPro" id="IPR039261">
    <property type="entry name" value="FNR_nucleotide-bd"/>
</dbReference>
<comment type="cofactor">
    <cofactor evidence="1">
        <name>FMN</name>
        <dbReference type="ChEBI" id="CHEBI:58210"/>
    </cofactor>
</comment>
<organism evidence="10 11">
    <name type="scientific">Stentor coeruleus</name>
    <dbReference type="NCBI Taxonomy" id="5963"/>
    <lineage>
        <taxon>Eukaryota</taxon>
        <taxon>Sar</taxon>
        <taxon>Alveolata</taxon>
        <taxon>Ciliophora</taxon>
        <taxon>Postciliodesmatophora</taxon>
        <taxon>Heterotrichea</taxon>
        <taxon>Heterotrichida</taxon>
        <taxon>Stentoridae</taxon>
        <taxon>Stentor</taxon>
    </lineage>
</organism>
<dbReference type="PANTHER" id="PTHR19384:SF17">
    <property type="entry name" value="NADPH--CYTOCHROME P450 REDUCTASE"/>
    <property type="match status" value="1"/>
</dbReference>
<accession>A0A1R2BIP8</accession>
<dbReference type="InterPro" id="IPR023173">
    <property type="entry name" value="NADPH_Cyt_P450_Rdtase_alpha"/>
</dbReference>
<keyword evidence="4" id="KW-0274">FAD</keyword>
<evidence type="ECO:0000256" key="3">
    <source>
        <dbReference type="ARBA" id="ARBA00022630"/>
    </source>
</evidence>
<evidence type="ECO:0000256" key="2">
    <source>
        <dbReference type="ARBA" id="ARBA00001974"/>
    </source>
</evidence>
<proteinExistence type="predicted"/>
<evidence type="ECO:0000256" key="6">
    <source>
        <dbReference type="ARBA" id="ARBA00023002"/>
    </source>
</evidence>
<evidence type="ECO:0000259" key="9">
    <source>
        <dbReference type="PROSITE" id="PS50902"/>
    </source>
</evidence>
<dbReference type="OrthoDB" id="1688044at2759"/>
<feature type="signal peptide" evidence="8">
    <location>
        <begin position="1"/>
        <end position="17"/>
    </location>
</feature>
<gene>
    <name evidence="10" type="ORF">SteCoe_23961</name>
</gene>
<dbReference type="InterPro" id="IPR003097">
    <property type="entry name" value="CysJ-like_FAD-binding"/>
</dbReference>
<sequence>MSWTLALIASILLGVLSWLLFKKSKVNSNSKRIFFKICIDSQKGHIMNLATILAEELQKYNFVTDILPIEHLQINSFLEENYCVILCSTHTNGSLSEATSHFIKDLEKFQNKSEGSFNLLFTVFNIEKASNSKGNIKRFVQLLENLGAIELVKSTSGDEKDFALFQMWMYELLKTMSIKDKIPKSKTVKNDKYLEVALQIPLRKPNPKIQYKNPIKWYQESTNMEIIKIKKLNQNPDTSILNVEIITINPYETAGKLGIFPENPSDLVQKISELQNYDLNQTFQFISSEKTFHPFPTPTTVHKVLSVFSDLTSFLNKKTIAKLSHFAQNSEEKQKLLNYFSIQNPDDTFKKHDFSNVTIIELFHMFPSIHIPIGIFVQIIPRIKPRFYFISSYNKYSPRKIQIVVQMKKKRVEEGKIRRKMCLEYIENMFLNGVYKNVKGFCLPSKFKIPKDSCLIHMICNHCGIAAFKGLLLEIQEQTMLKNKNCQVVLYLISKSKNRQFLYKQYIEMLIAPCYEKISEFQYLPGNYSDGPHIIKTMFLGFSKDHGNKNIIKDILYRQKGLLWESLKDNVFRFFKRT</sequence>
<dbReference type="GO" id="GO:0003958">
    <property type="term" value="F:NADPH-hemoprotein reductase activity"/>
    <property type="evidence" value="ECO:0007669"/>
    <property type="project" value="UniProtKB-EC"/>
</dbReference>
<dbReference type="EC" id="1.6.2.4" evidence="7"/>
<dbReference type="Gene3D" id="2.40.30.10">
    <property type="entry name" value="Translation factors"/>
    <property type="match status" value="1"/>
</dbReference>
<comment type="caution">
    <text evidence="10">The sequence shown here is derived from an EMBL/GenBank/DDBJ whole genome shotgun (WGS) entry which is preliminary data.</text>
</comment>
<name>A0A1R2BIP8_9CILI</name>
<dbReference type="InterPro" id="IPR017938">
    <property type="entry name" value="Riboflavin_synthase-like_b-brl"/>
</dbReference>
<evidence type="ECO:0000256" key="4">
    <source>
        <dbReference type="ARBA" id="ARBA00022827"/>
    </source>
</evidence>
<keyword evidence="11" id="KW-1185">Reference proteome</keyword>
<dbReference type="EMBL" id="MPUH01000621">
    <property type="protein sequence ID" value="OMJ76619.1"/>
    <property type="molecule type" value="Genomic_DNA"/>
</dbReference>